<evidence type="ECO:0000313" key="3">
    <source>
        <dbReference type="Proteomes" id="UP000033615"/>
    </source>
</evidence>
<protein>
    <submittedName>
        <fullName evidence="2">Uncharacterized protein</fullName>
    </submittedName>
</protein>
<dbReference type="EMBL" id="LAKD02000069">
    <property type="protein sequence ID" value="OPF75600.1"/>
    <property type="molecule type" value="Genomic_DNA"/>
</dbReference>
<name>A0A1V4D0H5_9ACTN</name>
<evidence type="ECO:0000313" key="2">
    <source>
        <dbReference type="EMBL" id="OPF75600.1"/>
    </source>
</evidence>
<dbReference type="Proteomes" id="UP000033615">
    <property type="component" value="Unassembled WGS sequence"/>
</dbReference>
<reference evidence="2" key="1">
    <citation type="submission" date="2016-12" db="EMBL/GenBank/DDBJ databases">
        <title>Genome sequence of Streptomyces antioxidans MUSC 164.</title>
        <authorList>
            <person name="Lee L.-H."/>
            <person name="Ser H.-L."/>
        </authorList>
    </citation>
    <scope>NUCLEOTIDE SEQUENCE [LARGE SCALE GENOMIC DNA]</scope>
    <source>
        <strain evidence="2">MUSC 164</strain>
    </source>
</reference>
<proteinExistence type="predicted"/>
<organism evidence="2 3">
    <name type="scientific">Streptomyces antioxidans</name>
    <dbReference type="NCBI Taxonomy" id="1507734"/>
    <lineage>
        <taxon>Bacteria</taxon>
        <taxon>Bacillati</taxon>
        <taxon>Actinomycetota</taxon>
        <taxon>Actinomycetes</taxon>
        <taxon>Kitasatosporales</taxon>
        <taxon>Streptomycetaceae</taxon>
        <taxon>Streptomyces</taxon>
    </lineage>
</organism>
<sequence length="145" mass="15565">MTPGDPVQTSSRTAEPWTPPQGTDIEMVEVGSHWDAVRAPVEIGERALELLGGATGAVIADYAQMYWLIVPGGAQCWRHVPKVRTLSAAPPSYIGVPSIKHTAGPVLHWRVPLGPDRYLTDSPVLRGALVQAVAAELGPDREVTR</sequence>
<accession>A0A1V4D0H5</accession>
<gene>
    <name evidence="2" type="ORF">VT50_0224575</name>
</gene>
<dbReference type="AlphaFoldDB" id="A0A1V4D0H5"/>
<comment type="caution">
    <text evidence="2">The sequence shown here is derived from an EMBL/GenBank/DDBJ whole genome shotgun (WGS) entry which is preliminary data.</text>
</comment>
<dbReference type="OrthoDB" id="3872852at2"/>
<evidence type="ECO:0000256" key="1">
    <source>
        <dbReference type="SAM" id="MobiDB-lite"/>
    </source>
</evidence>
<keyword evidence="3" id="KW-1185">Reference proteome</keyword>
<feature type="region of interest" description="Disordered" evidence="1">
    <location>
        <begin position="1"/>
        <end position="23"/>
    </location>
</feature>